<keyword evidence="9 12" id="KW-1133">Transmembrane helix</keyword>
<keyword evidence="10 12" id="KW-0472">Membrane</keyword>
<dbReference type="InterPro" id="IPR001996">
    <property type="entry name" value="PTS_IIB_1"/>
</dbReference>
<comment type="subcellular location">
    <subcellularLocation>
        <location evidence="1">Cell membrane</location>
        <topology evidence="1">Multi-pass membrane protein</topology>
    </subcellularLocation>
</comment>
<keyword evidence="6" id="KW-0598">Phosphotransferase system</keyword>
<feature type="domain" description="PTS EIIB type-1" evidence="13">
    <location>
        <begin position="441"/>
        <end position="523"/>
    </location>
</feature>
<keyword evidence="5" id="KW-0808">Transferase</keyword>
<evidence type="ECO:0000256" key="5">
    <source>
        <dbReference type="ARBA" id="ARBA00022679"/>
    </source>
</evidence>
<dbReference type="GO" id="GO:0009401">
    <property type="term" value="P:phosphoenolpyruvate-dependent sugar phosphotransferase system"/>
    <property type="evidence" value="ECO:0007669"/>
    <property type="project" value="UniProtKB-KW"/>
</dbReference>
<sequence length="527" mass="57438">MLSQIQRFGGAMFTPVLLFPFAGIIVGLAIMLTNPMFVGELANPDSLFFQIIHVIEEGGWTIFRNMPLVFALGLPIGLANQAPARACLASVVSYLTFNYLIQAMATQWGGYFNVDFTADIGGVSGLTMIAGIKTLDTSIIGAIAISGLITAIHNRFYDKPLPVYLGIFQGTAYVVIVSFFIMLPAAWLTLLIWPKIQMGISSLQDLMLASGAVGVWIYTFLERILIPTGLHHFIYGPFIYGPVAVEGGIQVNWIENIQAFSQSTLPLKELFPQGGFALFGNSKMFGSVGIAAAIYATASAENKAKVAGLLIPAVLTAVLVGITEPLEFTFLFIAPFLFAIHALLAATMATVMYMLGVVGNMGGGLIEVATQNWLPMFHNHAMNMVIQIAVGITFTFIYFFVFRTIIVRFDVKTPGREDSDIKLYTKTDLRSKQTTQPTDLIEQAQAYLDALGGATNIVNLTNCATRLRIILANPALMQPDDIFRQLGAHGVVRSDNAVQIIVGLSVPQVRDRLENLMQHSRLTEVHS</sequence>
<keyword evidence="7 12" id="KW-0812">Transmembrane</keyword>
<evidence type="ECO:0000259" key="13">
    <source>
        <dbReference type="PROSITE" id="PS51098"/>
    </source>
</evidence>
<gene>
    <name evidence="15" type="ORF">BIY29_03930</name>
</gene>
<dbReference type="Proteomes" id="UP000285648">
    <property type="component" value="Unassembled WGS sequence"/>
</dbReference>
<feature type="transmembrane region" description="Helical" evidence="12">
    <location>
        <begin position="12"/>
        <end position="38"/>
    </location>
</feature>
<protein>
    <submittedName>
        <fullName evidence="15">PTS alpha-glucoside transporter subunit IIBC</fullName>
    </submittedName>
</protein>
<dbReference type="EMBL" id="MJLZ01000005">
    <property type="protein sequence ID" value="RLM27054.1"/>
    <property type="molecule type" value="Genomic_DNA"/>
</dbReference>
<dbReference type="Pfam" id="PF02378">
    <property type="entry name" value="PTS_EIIC"/>
    <property type="match status" value="1"/>
</dbReference>
<dbReference type="Pfam" id="PF00367">
    <property type="entry name" value="PTS_EIIB"/>
    <property type="match status" value="1"/>
</dbReference>
<dbReference type="InterPro" id="IPR013013">
    <property type="entry name" value="PTS_EIIC_1"/>
</dbReference>
<feature type="transmembrane region" description="Helical" evidence="12">
    <location>
        <begin position="233"/>
        <end position="254"/>
    </location>
</feature>
<feature type="transmembrane region" description="Helical" evidence="12">
    <location>
        <begin position="58"/>
        <end position="79"/>
    </location>
</feature>
<evidence type="ECO:0000256" key="11">
    <source>
        <dbReference type="PROSITE-ProRule" id="PRU00421"/>
    </source>
</evidence>
<dbReference type="InterPro" id="IPR050429">
    <property type="entry name" value="PTS_Glucose_EIICBA"/>
</dbReference>
<dbReference type="RefSeq" id="WP_121573876.1">
    <property type="nucleotide sequence ID" value="NZ_MJLZ01000005.1"/>
</dbReference>
<dbReference type="SUPFAM" id="SSF55604">
    <property type="entry name" value="Glucose permease domain IIB"/>
    <property type="match status" value="1"/>
</dbReference>
<organism evidence="15 16">
    <name type="scientific">Brenneria alni</name>
    <dbReference type="NCBI Taxonomy" id="71656"/>
    <lineage>
        <taxon>Bacteria</taxon>
        <taxon>Pseudomonadati</taxon>
        <taxon>Pseudomonadota</taxon>
        <taxon>Gammaproteobacteria</taxon>
        <taxon>Enterobacterales</taxon>
        <taxon>Pectobacteriaceae</taxon>
        <taxon>Brenneria</taxon>
    </lineage>
</organism>
<evidence type="ECO:0000256" key="10">
    <source>
        <dbReference type="ARBA" id="ARBA00023136"/>
    </source>
</evidence>
<evidence type="ECO:0000256" key="4">
    <source>
        <dbReference type="ARBA" id="ARBA00022597"/>
    </source>
</evidence>
<keyword evidence="8" id="KW-0418">Kinase</keyword>
<dbReference type="GO" id="GO:0005886">
    <property type="term" value="C:plasma membrane"/>
    <property type="evidence" value="ECO:0007669"/>
    <property type="project" value="UniProtKB-SubCell"/>
</dbReference>
<dbReference type="CDD" id="cd00212">
    <property type="entry name" value="PTS_IIB_glc"/>
    <property type="match status" value="1"/>
</dbReference>
<evidence type="ECO:0000313" key="16">
    <source>
        <dbReference type="Proteomes" id="UP000285648"/>
    </source>
</evidence>
<keyword evidence="2" id="KW-0813">Transport</keyword>
<comment type="caution">
    <text evidence="15">The sequence shown here is derived from an EMBL/GenBank/DDBJ whole genome shotgun (WGS) entry which is preliminary data.</text>
</comment>
<feature type="transmembrane region" description="Helical" evidence="12">
    <location>
        <begin position="384"/>
        <end position="406"/>
    </location>
</feature>
<evidence type="ECO:0000313" key="15">
    <source>
        <dbReference type="EMBL" id="RLM27054.1"/>
    </source>
</evidence>
<dbReference type="NCBIfam" id="TIGR00826">
    <property type="entry name" value="EIIB_glc"/>
    <property type="match status" value="1"/>
</dbReference>
<feature type="transmembrane region" description="Helical" evidence="12">
    <location>
        <begin position="330"/>
        <end position="355"/>
    </location>
</feature>
<keyword evidence="16" id="KW-1185">Reference proteome</keyword>
<feature type="transmembrane region" description="Helical" evidence="12">
    <location>
        <begin position="163"/>
        <end position="193"/>
    </location>
</feature>
<evidence type="ECO:0000256" key="9">
    <source>
        <dbReference type="ARBA" id="ARBA00022989"/>
    </source>
</evidence>
<evidence type="ECO:0000256" key="2">
    <source>
        <dbReference type="ARBA" id="ARBA00022448"/>
    </source>
</evidence>
<dbReference type="InterPro" id="IPR036878">
    <property type="entry name" value="Glu_permease_IIB"/>
</dbReference>
<dbReference type="Gene3D" id="3.30.1360.60">
    <property type="entry name" value="Glucose permease domain IIB"/>
    <property type="match status" value="1"/>
</dbReference>
<dbReference type="GO" id="GO:0008982">
    <property type="term" value="F:protein-N(PI)-phosphohistidine-sugar phosphotransferase activity"/>
    <property type="evidence" value="ECO:0007669"/>
    <property type="project" value="InterPro"/>
</dbReference>
<evidence type="ECO:0000256" key="7">
    <source>
        <dbReference type="ARBA" id="ARBA00022692"/>
    </source>
</evidence>
<evidence type="ECO:0000259" key="14">
    <source>
        <dbReference type="PROSITE" id="PS51103"/>
    </source>
</evidence>
<keyword evidence="4" id="KW-0762">Sugar transport</keyword>
<feature type="transmembrane region" description="Helical" evidence="12">
    <location>
        <begin position="304"/>
        <end position="323"/>
    </location>
</feature>
<feature type="transmembrane region" description="Helical" evidence="12">
    <location>
        <begin position="86"/>
        <end position="105"/>
    </location>
</feature>
<feature type="active site" description="Phosphocysteine intermediate; for EIIB activity" evidence="11">
    <location>
        <position position="463"/>
    </location>
</feature>
<dbReference type="NCBIfam" id="TIGR02005">
    <property type="entry name" value="PTS-IIBC-alpha"/>
    <property type="match status" value="1"/>
</dbReference>
<feature type="domain" description="PTS EIIC type-1" evidence="14">
    <location>
        <begin position="1"/>
        <end position="418"/>
    </location>
</feature>
<dbReference type="PROSITE" id="PS51098">
    <property type="entry name" value="PTS_EIIB_TYPE_1"/>
    <property type="match status" value="1"/>
</dbReference>
<dbReference type="PROSITE" id="PS51103">
    <property type="entry name" value="PTS_EIIC_TYPE_1"/>
    <property type="match status" value="1"/>
</dbReference>
<name>A0A421DS15_9GAMM</name>
<dbReference type="InterPro" id="IPR018113">
    <property type="entry name" value="PTrfase_EIIB_Cys"/>
</dbReference>
<evidence type="ECO:0000256" key="8">
    <source>
        <dbReference type="ARBA" id="ARBA00022777"/>
    </source>
</evidence>
<keyword evidence="3" id="KW-1003">Cell membrane</keyword>
<evidence type="ECO:0000256" key="12">
    <source>
        <dbReference type="SAM" id="Phobius"/>
    </source>
</evidence>
<proteinExistence type="predicted"/>
<accession>A0A421DS15</accession>
<dbReference type="PANTHER" id="PTHR30009:SF12">
    <property type="entry name" value="PHOSPHOTRANSFERASE IIC COMPONENT GLVC"/>
    <property type="match status" value="1"/>
</dbReference>
<dbReference type="InterPro" id="IPR010975">
    <property type="entry name" value="PTS_IIBC_a_glc"/>
</dbReference>
<dbReference type="PROSITE" id="PS01035">
    <property type="entry name" value="PTS_EIIB_TYPE_1_CYS"/>
    <property type="match status" value="1"/>
</dbReference>
<evidence type="ECO:0000256" key="3">
    <source>
        <dbReference type="ARBA" id="ARBA00022475"/>
    </source>
</evidence>
<dbReference type="OrthoDB" id="7571469at2"/>
<dbReference type="InterPro" id="IPR003352">
    <property type="entry name" value="PTS_EIIC"/>
</dbReference>
<dbReference type="AlphaFoldDB" id="A0A421DS15"/>
<dbReference type="GO" id="GO:0090563">
    <property type="term" value="F:protein-phosphocysteine-sugar phosphotransferase activity"/>
    <property type="evidence" value="ECO:0007669"/>
    <property type="project" value="TreeGrafter"/>
</dbReference>
<dbReference type="PANTHER" id="PTHR30009">
    <property type="entry name" value="CYTOCHROME C-TYPE SYNTHESIS PROTEIN AND PTS TRANSMEMBRANE COMPONENT"/>
    <property type="match status" value="1"/>
</dbReference>
<feature type="transmembrane region" description="Helical" evidence="12">
    <location>
        <begin position="205"/>
        <end position="221"/>
    </location>
</feature>
<evidence type="ECO:0000256" key="1">
    <source>
        <dbReference type="ARBA" id="ARBA00004651"/>
    </source>
</evidence>
<reference evidence="15 16" key="1">
    <citation type="submission" date="2016-09" db="EMBL/GenBank/DDBJ databases">
        <authorList>
            <person name="Doonan J."/>
            <person name="Pachebat J.A."/>
            <person name="Golyshin P.N."/>
            <person name="Denman S."/>
            <person name="Mcdonald J.E."/>
        </authorList>
    </citation>
    <scope>NUCLEOTIDE SEQUENCE [LARGE SCALE GENOMIC DNA]</scope>
    <source>
        <strain evidence="15 16">NCPPB 3934</strain>
    </source>
</reference>
<feature type="transmembrane region" description="Helical" evidence="12">
    <location>
        <begin position="275"/>
        <end position="298"/>
    </location>
</feature>
<evidence type="ECO:0000256" key="6">
    <source>
        <dbReference type="ARBA" id="ARBA00022683"/>
    </source>
</evidence>
<dbReference type="GO" id="GO:0016301">
    <property type="term" value="F:kinase activity"/>
    <property type="evidence" value="ECO:0007669"/>
    <property type="project" value="UniProtKB-KW"/>
</dbReference>